<dbReference type="Gene3D" id="1.10.260.40">
    <property type="entry name" value="lambda repressor-like DNA-binding domains"/>
    <property type="match status" value="1"/>
</dbReference>
<dbReference type="CDD" id="cd00093">
    <property type="entry name" value="HTH_XRE"/>
    <property type="match status" value="1"/>
</dbReference>
<dbReference type="InterPro" id="IPR001387">
    <property type="entry name" value="Cro/C1-type_HTH"/>
</dbReference>
<feature type="domain" description="HTH cro/C1-type" evidence="1">
    <location>
        <begin position="17"/>
        <end position="51"/>
    </location>
</feature>
<gene>
    <name evidence="2" type="ORF">ACFQ3T_01985</name>
</gene>
<keyword evidence="3" id="KW-1185">Reference proteome</keyword>
<dbReference type="RefSeq" id="WP_380719071.1">
    <property type="nucleotide sequence ID" value="NZ_JBHTLK010000005.1"/>
</dbReference>
<evidence type="ECO:0000313" key="2">
    <source>
        <dbReference type="EMBL" id="MFD1145888.1"/>
    </source>
</evidence>
<protein>
    <submittedName>
        <fullName evidence="2">Helix-turn-helix domain-containing protein</fullName>
    </submittedName>
</protein>
<accession>A0ABW3QML5</accession>
<proteinExistence type="predicted"/>
<reference evidence="3" key="1">
    <citation type="journal article" date="2019" name="Int. J. Syst. Evol. Microbiol.">
        <title>The Global Catalogue of Microorganisms (GCM) 10K type strain sequencing project: providing services to taxonomists for standard genome sequencing and annotation.</title>
        <authorList>
            <consortium name="The Broad Institute Genomics Platform"/>
            <consortium name="The Broad Institute Genome Sequencing Center for Infectious Disease"/>
            <person name="Wu L."/>
            <person name="Ma J."/>
        </authorList>
    </citation>
    <scope>NUCLEOTIDE SEQUENCE [LARGE SCALE GENOMIC DNA]</scope>
    <source>
        <strain evidence="3">CCUG 60214</strain>
    </source>
</reference>
<sequence>MDYRTELTRWLEEGTARRWRDAQRIPRKQAAADVGVDEATIRRWETGKTTPVGDNARRYHRWLRSIEPKT</sequence>
<dbReference type="Pfam" id="PF01381">
    <property type="entry name" value="HTH_3"/>
    <property type="match status" value="1"/>
</dbReference>
<organism evidence="2 3">
    <name type="scientific">Saccharothrix hoggarensis</name>
    <dbReference type="NCBI Taxonomy" id="913853"/>
    <lineage>
        <taxon>Bacteria</taxon>
        <taxon>Bacillati</taxon>
        <taxon>Actinomycetota</taxon>
        <taxon>Actinomycetes</taxon>
        <taxon>Pseudonocardiales</taxon>
        <taxon>Pseudonocardiaceae</taxon>
        <taxon>Saccharothrix</taxon>
    </lineage>
</organism>
<dbReference type="Proteomes" id="UP001597168">
    <property type="component" value="Unassembled WGS sequence"/>
</dbReference>
<evidence type="ECO:0000313" key="3">
    <source>
        <dbReference type="Proteomes" id="UP001597168"/>
    </source>
</evidence>
<comment type="caution">
    <text evidence="2">The sequence shown here is derived from an EMBL/GenBank/DDBJ whole genome shotgun (WGS) entry which is preliminary data.</text>
</comment>
<evidence type="ECO:0000259" key="1">
    <source>
        <dbReference type="PROSITE" id="PS50943"/>
    </source>
</evidence>
<dbReference type="SUPFAM" id="SSF47413">
    <property type="entry name" value="lambda repressor-like DNA-binding domains"/>
    <property type="match status" value="1"/>
</dbReference>
<dbReference type="PROSITE" id="PS50943">
    <property type="entry name" value="HTH_CROC1"/>
    <property type="match status" value="1"/>
</dbReference>
<name>A0ABW3QML5_9PSEU</name>
<dbReference type="EMBL" id="JBHTLK010000005">
    <property type="protein sequence ID" value="MFD1145888.1"/>
    <property type="molecule type" value="Genomic_DNA"/>
</dbReference>
<dbReference type="InterPro" id="IPR010982">
    <property type="entry name" value="Lambda_DNA-bd_dom_sf"/>
</dbReference>